<dbReference type="AlphaFoldDB" id="A0A9D2D1K4"/>
<dbReference type="InterPro" id="IPR006140">
    <property type="entry name" value="D-isomer_DH_NAD-bd"/>
</dbReference>
<dbReference type="InterPro" id="IPR029752">
    <property type="entry name" value="D-isomer_DH_CS1"/>
</dbReference>
<dbReference type="GO" id="GO:0008720">
    <property type="term" value="F:D-lactate dehydrogenase (NAD+) activity"/>
    <property type="evidence" value="ECO:0007669"/>
    <property type="project" value="TreeGrafter"/>
</dbReference>
<dbReference type="SUPFAM" id="SSF52283">
    <property type="entry name" value="Formate/glycerate dehydrogenase catalytic domain-like"/>
    <property type="match status" value="1"/>
</dbReference>
<evidence type="ECO:0000256" key="1">
    <source>
        <dbReference type="ARBA" id="ARBA00005854"/>
    </source>
</evidence>
<accession>A0A9D2D1K4</accession>
<dbReference type="PANTHER" id="PTHR43026:SF1">
    <property type="entry name" value="2-HYDROXYACID DEHYDROGENASE HOMOLOG 1-RELATED"/>
    <property type="match status" value="1"/>
</dbReference>
<gene>
    <name evidence="7" type="ORF">IAA08_02850</name>
</gene>
<comment type="caution">
    <text evidence="7">The sequence shown here is derived from an EMBL/GenBank/DDBJ whole genome shotgun (WGS) entry which is preliminary data.</text>
</comment>
<dbReference type="PROSITE" id="PS00065">
    <property type="entry name" value="D_2_HYDROXYACID_DH_1"/>
    <property type="match status" value="1"/>
</dbReference>
<dbReference type="EMBL" id="DXCH01000078">
    <property type="protein sequence ID" value="HIZ06859.1"/>
    <property type="molecule type" value="Genomic_DNA"/>
</dbReference>
<keyword evidence="2 4" id="KW-0560">Oxidoreductase</keyword>
<name>A0A9D2D1K4_9FIRM</name>
<dbReference type="Proteomes" id="UP000824024">
    <property type="component" value="Unassembled WGS sequence"/>
</dbReference>
<sequence>MKMAVYSCRPDERGLFEKYGKELGVDLVFSSRRADLTNAALAEGCQGVSVITKPVGRELIDLWHGYGVKVISTRTVGYEHVDYRYAAKLGIGVSNVSYTPHTVAEYTVMAILMTIRKMKTILTRYMVQDFSLEQVRGRELCHMTVGVIGTGQIGETVIRNLSGFGCRILAYDIVEKDSVRAWGEYVPLETLYRESDIITLHTPATEQTMHMINEESIGAMKNGVCIINMARGSLIDTDALIRGLESCKVGAAALDVIEKEGEIYYKDFKYAPAGHHQMAVLQSMPNVLMTPHTAFFTNEAVGDMIRYSIESCLNTAMGRPDRFRIN</sequence>
<dbReference type="GO" id="GO:0051287">
    <property type="term" value="F:NAD binding"/>
    <property type="evidence" value="ECO:0007669"/>
    <property type="project" value="InterPro"/>
</dbReference>
<dbReference type="InterPro" id="IPR036291">
    <property type="entry name" value="NAD(P)-bd_dom_sf"/>
</dbReference>
<dbReference type="PANTHER" id="PTHR43026">
    <property type="entry name" value="2-HYDROXYACID DEHYDROGENASE HOMOLOG 1-RELATED"/>
    <property type="match status" value="1"/>
</dbReference>
<feature type="domain" description="D-isomer specific 2-hydroxyacid dehydrogenase catalytic" evidence="5">
    <location>
        <begin position="8"/>
        <end position="326"/>
    </location>
</feature>
<dbReference type="CDD" id="cd12185">
    <property type="entry name" value="HGDH_LDH_like"/>
    <property type="match status" value="1"/>
</dbReference>
<feature type="domain" description="D-isomer specific 2-hydroxyacid dehydrogenase NAD-binding" evidence="6">
    <location>
        <begin position="108"/>
        <end position="294"/>
    </location>
</feature>
<reference evidence="7" key="2">
    <citation type="submission" date="2021-04" db="EMBL/GenBank/DDBJ databases">
        <authorList>
            <person name="Gilroy R."/>
        </authorList>
    </citation>
    <scope>NUCLEOTIDE SEQUENCE</scope>
    <source>
        <strain evidence="7">CHK192-9172</strain>
    </source>
</reference>
<dbReference type="InterPro" id="IPR058205">
    <property type="entry name" value="D-LDH-like"/>
</dbReference>
<organism evidence="7 8">
    <name type="scientific">Candidatus Eubacterium avistercoris</name>
    <dbReference type="NCBI Taxonomy" id="2838567"/>
    <lineage>
        <taxon>Bacteria</taxon>
        <taxon>Bacillati</taxon>
        <taxon>Bacillota</taxon>
        <taxon>Clostridia</taxon>
        <taxon>Eubacteriales</taxon>
        <taxon>Eubacteriaceae</taxon>
        <taxon>Eubacterium</taxon>
    </lineage>
</organism>
<dbReference type="Gene3D" id="3.40.50.720">
    <property type="entry name" value="NAD(P)-binding Rossmann-like Domain"/>
    <property type="match status" value="2"/>
</dbReference>
<proteinExistence type="inferred from homology"/>
<dbReference type="InterPro" id="IPR029753">
    <property type="entry name" value="D-isomer_DH_CS"/>
</dbReference>
<comment type="similarity">
    <text evidence="1 4">Belongs to the D-isomer specific 2-hydroxyacid dehydrogenase family.</text>
</comment>
<evidence type="ECO:0000256" key="4">
    <source>
        <dbReference type="RuleBase" id="RU003719"/>
    </source>
</evidence>
<dbReference type="SUPFAM" id="SSF51735">
    <property type="entry name" value="NAD(P)-binding Rossmann-fold domains"/>
    <property type="match status" value="1"/>
</dbReference>
<keyword evidence="3" id="KW-0520">NAD</keyword>
<evidence type="ECO:0000256" key="2">
    <source>
        <dbReference type="ARBA" id="ARBA00023002"/>
    </source>
</evidence>
<evidence type="ECO:0000259" key="6">
    <source>
        <dbReference type="Pfam" id="PF02826"/>
    </source>
</evidence>
<dbReference type="Pfam" id="PF00389">
    <property type="entry name" value="2-Hacid_dh"/>
    <property type="match status" value="1"/>
</dbReference>
<reference evidence="7" key="1">
    <citation type="journal article" date="2021" name="PeerJ">
        <title>Extensive microbial diversity within the chicken gut microbiome revealed by metagenomics and culture.</title>
        <authorList>
            <person name="Gilroy R."/>
            <person name="Ravi A."/>
            <person name="Getino M."/>
            <person name="Pursley I."/>
            <person name="Horton D.L."/>
            <person name="Alikhan N.F."/>
            <person name="Baker D."/>
            <person name="Gharbi K."/>
            <person name="Hall N."/>
            <person name="Watson M."/>
            <person name="Adriaenssens E.M."/>
            <person name="Foster-Nyarko E."/>
            <person name="Jarju S."/>
            <person name="Secka A."/>
            <person name="Antonio M."/>
            <person name="Oren A."/>
            <person name="Chaudhuri R.R."/>
            <person name="La Ragione R."/>
            <person name="Hildebrand F."/>
            <person name="Pallen M.J."/>
        </authorList>
    </citation>
    <scope>NUCLEOTIDE SEQUENCE</scope>
    <source>
        <strain evidence="7">CHK192-9172</strain>
    </source>
</reference>
<evidence type="ECO:0000313" key="8">
    <source>
        <dbReference type="Proteomes" id="UP000824024"/>
    </source>
</evidence>
<dbReference type="PROSITE" id="PS00670">
    <property type="entry name" value="D_2_HYDROXYACID_DH_2"/>
    <property type="match status" value="1"/>
</dbReference>
<protein>
    <submittedName>
        <fullName evidence="7">Lactate dehydrogenase</fullName>
    </submittedName>
</protein>
<evidence type="ECO:0000259" key="5">
    <source>
        <dbReference type="Pfam" id="PF00389"/>
    </source>
</evidence>
<dbReference type="InterPro" id="IPR006139">
    <property type="entry name" value="D-isomer_2_OHA_DH_cat_dom"/>
</dbReference>
<dbReference type="Pfam" id="PF02826">
    <property type="entry name" value="2-Hacid_dh_C"/>
    <property type="match status" value="1"/>
</dbReference>
<evidence type="ECO:0000256" key="3">
    <source>
        <dbReference type="ARBA" id="ARBA00023027"/>
    </source>
</evidence>
<dbReference type="PROSITE" id="PS00671">
    <property type="entry name" value="D_2_HYDROXYACID_DH_3"/>
    <property type="match status" value="1"/>
</dbReference>
<evidence type="ECO:0000313" key="7">
    <source>
        <dbReference type="EMBL" id="HIZ06859.1"/>
    </source>
</evidence>